<feature type="region of interest" description="Disordered" evidence="1">
    <location>
        <begin position="73"/>
        <end position="98"/>
    </location>
</feature>
<evidence type="ECO:0000313" key="2">
    <source>
        <dbReference type="EMBL" id="BBZ15680.1"/>
    </source>
</evidence>
<dbReference type="Proteomes" id="UP000466187">
    <property type="component" value="Chromosome"/>
</dbReference>
<proteinExistence type="predicted"/>
<gene>
    <name evidence="2" type="ORF">MGAD_00150</name>
</gene>
<feature type="compositionally biased region" description="Polar residues" evidence="1">
    <location>
        <begin position="1"/>
        <end position="14"/>
    </location>
</feature>
<dbReference type="AlphaFoldDB" id="A0A7I7WF75"/>
<feature type="compositionally biased region" description="Polar residues" evidence="1">
    <location>
        <begin position="73"/>
        <end position="83"/>
    </location>
</feature>
<dbReference type="KEGG" id="mgad:MGAD_00150"/>
<feature type="region of interest" description="Disordered" evidence="1">
    <location>
        <begin position="1"/>
        <end position="21"/>
    </location>
</feature>
<evidence type="ECO:0000256" key="1">
    <source>
        <dbReference type="SAM" id="MobiDB-lite"/>
    </source>
</evidence>
<accession>A0A7I7WF75</accession>
<reference evidence="2 3" key="1">
    <citation type="journal article" date="2019" name="Emerg. Microbes Infect.">
        <title>Comprehensive subspecies identification of 175 nontuberculous mycobacteria species based on 7547 genomic profiles.</title>
        <authorList>
            <person name="Matsumoto Y."/>
            <person name="Kinjo T."/>
            <person name="Motooka D."/>
            <person name="Nabeya D."/>
            <person name="Jung N."/>
            <person name="Uechi K."/>
            <person name="Horii T."/>
            <person name="Iida T."/>
            <person name="Fujita J."/>
            <person name="Nakamura S."/>
        </authorList>
    </citation>
    <scope>NUCLEOTIDE SEQUENCE [LARGE SCALE GENOMIC DNA]</scope>
    <source>
        <strain evidence="2 3">JCM 12688</strain>
    </source>
</reference>
<evidence type="ECO:0000313" key="3">
    <source>
        <dbReference type="Proteomes" id="UP000466187"/>
    </source>
</evidence>
<dbReference type="EMBL" id="AP022608">
    <property type="protein sequence ID" value="BBZ15680.1"/>
    <property type="molecule type" value="Genomic_DNA"/>
</dbReference>
<name>A0A7I7WF75_MYCGU</name>
<sequence length="116" mass="12794">MDNSVQRTPANRSPTLRDSERQASLWCSASTLTPSRSRSRNLGHVVEVFCTQIDTSGGSTETVVNELAAMPTGSPSMLAQTAITPDGKHPKTRRSVESSRWREWTGCMSFRPLPCR</sequence>
<organism evidence="2 3">
    <name type="scientific">Mycolicibacterium gadium</name>
    <name type="common">Mycobacterium gadium</name>
    <dbReference type="NCBI Taxonomy" id="1794"/>
    <lineage>
        <taxon>Bacteria</taxon>
        <taxon>Bacillati</taxon>
        <taxon>Actinomycetota</taxon>
        <taxon>Actinomycetes</taxon>
        <taxon>Mycobacteriales</taxon>
        <taxon>Mycobacteriaceae</taxon>
        <taxon>Mycolicibacterium</taxon>
    </lineage>
</organism>
<feature type="compositionally biased region" description="Basic and acidic residues" evidence="1">
    <location>
        <begin position="86"/>
        <end position="98"/>
    </location>
</feature>
<protein>
    <submittedName>
        <fullName evidence="2">Uncharacterized protein</fullName>
    </submittedName>
</protein>